<feature type="region of interest" description="Disordered" evidence="8">
    <location>
        <begin position="491"/>
        <end position="530"/>
    </location>
</feature>
<evidence type="ECO:0000256" key="7">
    <source>
        <dbReference type="ARBA" id="ARBA00038532"/>
    </source>
</evidence>
<evidence type="ECO:0000256" key="4">
    <source>
        <dbReference type="ARBA" id="ARBA00022737"/>
    </source>
</evidence>
<dbReference type="Gene3D" id="3.40.20.10">
    <property type="entry name" value="Severin"/>
    <property type="match status" value="1"/>
</dbReference>
<protein>
    <recommendedName>
        <fullName evidence="9">ADF-H domain-containing protein</fullName>
    </recommendedName>
</protein>
<sequence length="591" mass="64156">MSAPPADQDEQSASPPMLVGETPPPAAPAQAKARPKPRPARPSVVAFAEPRDSTAAAPAASSTPPGSFSSASLSSASSSASSPSPPGGVGGVHDADFFPKRREDAKGTVFCSPGAEDEDDKPAMNGGAAKDEGRAKAASRGPRVTLDSALEERMMTLVNVAGAEELLAISLDETSCTLSLAETAPFGGDSLRARFQRLSALVSPDAPRIFLLRLDFVSNSPDWVVISWTPAGVCSPARRTLVDYAAWSLRISLRFPRPVKEYYASEPEHLTLEAFRRAENQRRQMEARMALVARPFSSQEDARACRFFRVTRSPCFRNGRVSSSSYHEKNSPSPPVCALYFLSPMQAAARPRLPRSVSARRPPPHQAKAMPDVPMDVDGNFSEQVEEFRSGEVACLEVLIEDEDTTPVALPCIYETPELLQEHVTDGRPRYFLLRHQGITAFIFYCPEGESRRERVLYAACKQRVLNQFLQFGIPISQRYDVRSPAEISKILDRDGGDEGRGNSPYGGGSDSSADGGPQPGADAREKAEKISKENALVLLPMLPAKPPPPGDSWMQTDVLSKAEDSLEAWRRRAGLLIGRKAFDDSTDEDD</sequence>
<proteinExistence type="inferred from homology"/>
<accession>A0A2A9M4M6</accession>
<evidence type="ECO:0000259" key="9">
    <source>
        <dbReference type="Pfam" id="PF00241"/>
    </source>
</evidence>
<evidence type="ECO:0000256" key="2">
    <source>
        <dbReference type="ARBA" id="ARBA00009557"/>
    </source>
</evidence>
<keyword evidence="11" id="KW-1185">Reference proteome</keyword>
<dbReference type="GO" id="GO:0003785">
    <property type="term" value="F:actin monomer binding"/>
    <property type="evidence" value="ECO:0007669"/>
    <property type="project" value="TreeGrafter"/>
</dbReference>
<feature type="compositionally biased region" description="Low complexity" evidence="8">
    <location>
        <begin position="53"/>
        <end position="82"/>
    </location>
</feature>
<dbReference type="PANTHER" id="PTHR13759">
    <property type="entry name" value="TWINFILIN"/>
    <property type="match status" value="1"/>
</dbReference>
<evidence type="ECO:0000256" key="6">
    <source>
        <dbReference type="ARBA" id="ARBA00023212"/>
    </source>
</evidence>
<dbReference type="InterPro" id="IPR002108">
    <property type="entry name" value="ADF-H"/>
</dbReference>
<evidence type="ECO:0000256" key="5">
    <source>
        <dbReference type="ARBA" id="ARBA00023203"/>
    </source>
</evidence>
<organism evidence="10 11">
    <name type="scientific">Besnoitia besnoiti</name>
    <name type="common">Apicomplexan protozoan</name>
    <dbReference type="NCBI Taxonomy" id="94643"/>
    <lineage>
        <taxon>Eukaryota</taxon>
        <taxon>Sar</taxon>
        <taxon>Alveolata</taxon>
        <taxon>Apicomplexa</taxon>
        <taxon>Conoidasida</taxon>
        <taxon>Coccidia</taxon>
        <taxon>Eucoccidiorida</taxon>
        <taxon>Eimeriorina</taxon>
        <taxon>Sarcocystidae</taxon>
        <taxon>Besnoitia</taxon>
    </lineage>
</organism>
<dbReference type="Proteomes" id="UP000224006">
    <property type="component" value="Chromosome XIII"/>
</dbReference>
<feature type="region of interest" description="Disordered" evidence="8">
    <location>
        <begin position="1"/>
        <end position="143"/>
    </location>
</feature>
<dbReference type="GO" id="GO:0030042">
    <property type="term" value="P:actin filament depolymerization"/>
    <property type="evidence" value="ECO:0007669"/>
    <property type="project" value="TreeGrafter"/>
</dbReference>
<comment type="subcellular location">
    <subcellularLocation>
        <location evidence="1">Cytoplasm</location>
        <location evidence="1">Cytoskeleton</location>
    </subcellularLocation>
</comment>
<dbReference type="Pfam" id="PF00241">
    <property type="entry name" value="Cofilin_ADF"/>
    <property type="match status" value="1"/>
</dbReference>
<feature type="region of interest" description="Disordered" evidence="8">
    <location>
        <begin position="352"/>
        <end position="376"/>
    </location>
</feature>
<keyword evidence="3" id="KW-0963">Cytoplasm</keyword>
<gene>
    <name evidence="10" type="ORF">BESB_031350</name>
</gene>
<dbReference type="GO" id="GO:0051015">
    <property type="term" value="F:actin filament binding"/>
    <property type="evidence" value="ECO:0007669"/>
    <property type="project" value="TreeGrafter"/>
</dbReference>
<evidence type="ECO:0000313" key="10">
    <source>
        <dbReference type="EMBL" id="PFH31261.1"/>
    </source>
</evidence>
<dbReference type="InterPro" id="IPR028458">
    <property type="entry name" value="Twinfilin"/>
</dbReference>
<evidence type="ECO:0000313" key="11">
    <source>
        <dbReference type="Proteomes" id="UP000224006"/>
    </source>
</evidence>
<reference evidence="10 11" key="1">
    <citation type="submission" date="2017-09" db="EMBL/GenBank/DDBJ databases">
        <title>Genome sequencing of Besnoitia besnoiti strain Bb-Ger1.</title>
        <authorList>
            <person name="Schares G."/>
            <person name="Venepally P."/>
            <person name="Lorenzi H.A."/>
        </authorList>
    </citation>
    <scope>NUCLEOTIDE SEQUENCE [LARGE SCALE GENOMIC DNA]</scope>
    <source>
        <strain evidence="10 11">Bb-Ger1</strain>
    </source>
</reference>
<comment type="similarity">
    <text evidence="2">Belongs to the actin-binding proteins ADF family. Twinfilin subfamily.</text>
</comment>
<evidence type="ECO:0000256" key="8">
    <source>
        <dbReference type="SAM" id="MobiDB-lite"/>
    </source>
</evidence>
<dbReference type="InterPro" id="IPR029006">
    <property type="entry name" value="ADF-H/Gelsolin-like_dom_sf"/>
</dbReference>
<dbReference type="VEuPathDB" id="ToxoDB:BESB_031350"/>
<dbReference type="GO" id="GO:0005737">
    <property type="term" value="C:cytoplasm"/>
    <property type="evidence" value="ECO:0007669"/>
    <property type="project" value="TreeGrafter"/>
</dbReference>
<dbReference type="GO" id="GO:0051016">
    <property type="term" value="P:barbed-end actin filament capping"/>
    <property type="evidence" value="ECO:0007669"/>
    <property type="project" value="TreeGrafter"/>
</dbReference>
<evidence type="ECO:0000256" key="3">
    <source>
        <dbReference type="ARBA" id="ARBA00022490"/>
    </source>
</evidence>
<dbReference type="RefSeq" id="XP_029215270.1">
    <property type="nucleotide sequence ID" value="XM_029361803.1"/>
</dbReference>
<keyword evidence="5" id="KW-0009">Actin-binding</keyword>
<feature type="compositionally biased region" description="Basic and acidic residues" evidence="8">
    <location>
        <begin position="93"/>
        <end position="106"/>
    </location>
</feature>
<evidence type="ECO:0000256" key="1">
    <source>
        <dbReference type="ARBA" id="ARBA00004245"/>
    </source>
</evidence>
<dbReference type="SUPFAM" id="SSF55753">
    <property type="entry name" value="Actin depolymerizing proteins"/>
    <property type="match status" value="2"/>
</dbReference>
<keyword evidence="6" id="KW-0206">Cytoskeleton</keyword>
<feature type="domain" description="ADF-H" evidence="9">
    <location>
        <begin position="376"/>
        <end position="489"/>
    </location>
</feature>
<feature type="compositionally biased region" description="Basic and acidic residues" evidence="8">
    <location>
        <begin position="491"/>
        <end position="501"/>
    </location>
</feature>
<comment type="caution">
    <text evidence="10">The sequence shown here is derived from an EMBL/GenBank/DDBJ whole genome shotgun (WGS) entry which is preliminary data.</text>
</comment>
<keyword evidence="4" id="KW-0677">Repeat</keyword>
<dbReference type="AlphaFoldDB" id="A0A2A9M4M6"/>
<dbReference type="GO" id="GO:0005884">
    <property type="term" value="C:actin filament"/>
    <property type="evidence" value="ECO:0007669"/>
    <property type="project" value="TreeGrafter"/>
</dbReference>
<dbReference type="OrthoDB" id="345435at2759"/>
<dbReference type="EMBL" id="NWUJ01000016">
    <property type="protein sequence ID" value="PFH31261.1"/>
    <property type="molecule type" value="Genomic_DNA"/>
</dbReference>
<name>A0A2A9M4M6_BESBE</name>
<dbReference type="GeneID" id="40308187"/>
<dbReference type="PANTHER" id="PTHR13759:SF1">
    <property type="entry name" value="TWINFILIN"/>
    <property type="match status" value="1"/>
</dbReference>
<comment type="subunit">
    <text evidence="7">Interacts with G-actin; ADP-actin form.</text>
</comment>
<feature type="compositionally biased region" description="Low complexity" evidence="8">
    <location>
        <begin position="511"/>
        <end position="521"/>
    </location>
</feature>
<dbReference type="KEGG" id="bbes:BESB_031350"/>